<organism evidence="1 2">
    <name type="scientific">Smittium simulii</name>
    <dbReference type="NCBI Taxonomy" id="133385"/>
    <lineage>
        <taxon>Eukaryota</taxon>
        <taxon>Fungi</taxon>
        <taxon>Fungi incertae sedis</taxon>
        <taxon>Zoopagomycota</taxon>
        <taxon>Kickxellomycotina</taxon>
        <taxon>Harpellomycetes</taxon>
        <taxon>Harpellales</taxon>
        <taxon>Legeriomycetaceae</taxon>
        <taxon>Smittium</taxon>
    </lineage>
</organism>
<protein>
    <recommendedName>
        <fullName evidence="3">Fanconi Anaemia group E protein C-terminal domain-containing protein</fullName>
    </recommendedName>
</protein>
<dbReference type="EMBL" id="MBFR01000082">
    <property type="protein sequence ID" value="PVU94621.1"/>
    <property type="molecule type" value="Genomic_DNA"/>
</dbReference>
<gene>
    <name evidence="1" type="ORF">BB561_002402</name>
</gene>
<comment type="caution">
    <text evidence="1">The sequence shown here is derived from an EMBL/GenBank/DDBJ whole genome shotgun (WGS) entry which is preliminary data.</text>
</comment>
<evidence type="ECO:0008006" key="3">
    <source>
        <dbReference type="Google" id="ProtNLM"/>
    </source>
</evidence>
<keyword evidence="2" id="KW-1185">Reference proteome</keyword>
<evidence type="ECO:0000313" key="2">
    <source>
        <dbReference type="Proteomes" id="UP000245383"/>
    </source>
</evidence>
<dbReference type="Gene3D" id="1.25.40.480">
    <property type="match status" value="1"/>
</dbReference>
<proteinExistence type="predicted"/>
<reference evidence="1 2" key="1">
    <citation type="journal article" date="2018" name="MBio">
        <title>Comparative Genomics Reveals the Core Gene Toolbox for the Fungus-Insect Symbiosis.</title>
        <authorList>
            <person name="Wang Y."/>
            <person name="Stata M."/>
            <person name="Wang W."/>
            <person name="Stajich J.E."/>
            <person name="White M.M."/>
            <person name="Moncalvo J.M."/>
        </authorList>
    </citation>
    <scope>NUCLEOTIDE SEQUENCE [LARGE SCALE GENOMIC DNA]</scope>
    <source>
        <strain evidence="1 2">SWE-8-4</strain>
    </source>
</reference>
<sequence>MQYDWPHIAALLSEDSEKHQLFQSFTNNQERGLPKHKIFLDEIEYGEYPSDQTSEKIKNERVDCIRTKKNDEQNLNNHFQTLYSKDITRQDLENSVQQLKSGKKLCKLEIISRELQTSLAIFAEKKQSLFIDGIFFTLLRSEITDVSMGDLMLSILKNFDAILIYRSWSKSNDFLDNPICTTVECNVLIGILSMNCSVEMQTVSSIVNCLARISTPNRDSKKFGMMVNTLAKKHANKMSKSMLNDMLAVADSLNTLFKKITSNLIKKLIEQNN</sequence>
<dbReference type="AlphaFoldDB" id="A0A2T9YQP7"/>
<evidence type="ECO:0000313" key="1">
    <source>
        <dbReference type="EMBL" id="PVU94621.1"/>
    </source>
</evidence>
<name>A0A2T9YQP7_9FUNG</name>
<accession>A0A2T9YQP7</accession>
<dbReference type="Proteomes" id="UP000245383">
    <property type="component" value="Unassembled WGS sequence"/>
</dbReference>